<dbReference type="KEGG" id="pef:A7E78_04340"/>
<evidence type="ECO:0000313" key="2">
    <source>
        <dbReference type="EMBL" id="APG27130.1"/>
    </source>
</evidence>
<dbReference type="InterPro" id="IPR041698">
    <property type="entry name" value="Methyltransf_25"/>
</dbReference>
<dbReference type="InterPro" id="IPR029063">
    <property type="entry name" value="SAM-dependent_MTases_sf"/>
</dbReference>
<evidence type="ECO:0000259" key="1">
    <source>
        <dbReference type="Pfam" id="PF13649"/>
    </source>
</evidence>
<dbReference type="GO" id="GO:0008168">
    <property type="term" value="F:methyltransferase activity"/>
    <property type="evidence" value="ECO:0007669"/>
    <property type="project" value="UniProtKB-KW"/>
</dbReference>
<dbReference type="EMBL" id="CP015519">
    <property type="protein sequence ID" value="APG27130.1"/>
    <property type="molecule type" value="Genomic_DNA"/>
</dbReference>
<dbReference type="Gene3D" id="3.40.50.150">
    <property type="entry name" value="Vaccinia Virus protein VP39"/>
    <property type="match status" value="1"/>
</dbReference>
<dbReference type="STRING" id="1842532.A7E78_04340"/>
<dbReference type="PANTHER" id="PTHR12843">
    <property type="entry name" value="PROTEIN-LYSINE N-METHYLTRANSFERASE METTL10"/>
    <property type="match status" value="1"/>
</dbReference>
<evidence type="ECO:0000313" key="3">
    <source>
        <dbReference type="Proteomes" id="UP000182517"/>
    </source>
</evidence>
<organism evidence="2 3">
    <name type="scientific">Syntrophotalea acetylenivorans</name>
    <dbReference type="NCBI Taxonomy" id="1842532"/>
    <lineage>
        <taxon>Bacteria</taxon>
        <taxon>Pseudomonadati</taxon>
        <taxon>Thermodesulfobacteriota</taxon>
        <taxon>Desulfuromonadia</taxon>
        <taxon>Desulfuromonadales</taxon>
        <taxon>Syntrophotaleaceae</taxon>
        <taxon>Syntrophotalea</taxon>
    </lineage>
</organism>
<feature type="domain" description="Methyltransferase" evidence="1">
    <location>
        <begin position="44"/>
        <end position="140"/>
    </location>
</feature>
<reference evidence="2 3" key="1">
    <citation type="journal article" date="2017" name="Genome Announc.">
        <title>Complete Genome Sequences of Two Acetylene-Fermenting Pelobacter acetylenicus Strains.</title>
        <authorList>
            <person name="Sutton J.M."/>
            <person name="Baesman S.M."/>
            <person name="Fierst J.L."/>
            <person name="Poret-Peterson A.T."/>
            <person name="Oremland R.S."/>
            <person name="Dunlap D.S."/>
            <person name="Akob D.M."/>
        </authorList>
    </citation>
    <scope>NUCLEOTIDE SEQUENCE [LARGE SCALE GENOMIC DNA]</scope>
    <source>
        <strain evidence="2 3">SFB93</strain>
    </source>
</reference>
<gene>
    <name evidence="2" type="ORF">A7E78_04340</name>
</gene>
<dbReference type="RefSeq" id="WP_072283092.1">
    <property type="nucleotide sequence ID" value="NZ_CP015519.1"/>
</dbReference>
<proteinExistence type="predicted"/>
<accession>A0A1L3GML1</accession>
<dbReference type="AlphaFoldDB" id="A0A1L3GML1"/>
<dbReference type="Proteomes" id="UP000182517">
    <property type="component" value="Chromosome"/>
</dbReference>
<keyword evidence="2" id="KW-0489">Methyltransferase</keyword>
<name>A0A1L3GML1_9BACT</name>
<keyword evidence="3" id="KW-1185">Reference proteome</keyword>
<dbReference type="OrthoDB" id="5419754at2"/>
<dbReference type="CDD" id="cd02440">
    <property type="entry name" value="AdoMet_MTases"/>
    <property type="match status" value="1"/>
</dbReference>
<sequence>MSQKDHWEQVYSNKLTEKLGWYEPHLQISLSWIRGLDLAVDAPVIDVGGGASTLVDDLLDAGHQSITVLDLSEKALATVKTRLGKKAETVTWMTGDITTVDLPKHHYELWHDRAVFHFLTKFDQQMKYRKNLLQALKPGGHLIVGTFAPEAPPKCSGLPVQRYSLDQLKDILDGEFELVRHRKELHITPGGVEQMYLYCHFRKTT</sequence>
<dbReference type="Pfam" id="PF13649">
    <property type="entry name" value="Methyltransf_25"/>
    <property type="match status" value="1"/>
</dbReference>
<dbReference type="SUPFAM" id="SSF53335">
    <property type="entry name" value="S-adenosyl-L-methionine-dependent methyltransferases"/>
    <property type="match status" value="1"/>
</dbReference>
<protein>
    <submittedName>
        <fullName evidence="2">Methyltransferase</fullName>
    </submittedName>
</protein>
<keyword evidence="2" id="KW-0808">Transferase</keyword>
<dbReference type="GO" id="GO:0032259">
    <property type="term" value="P:methylation"/>
    <property type="evidence" value="ECO:0007669"/>
    <property type="project" value="UniProtKB-KW"/>
</dbReference>
<dbReference type="PANTHER" id="PTHR12843:SF5">
    <property type="entry name" value="EEF1A LYSINE METHYLTRANSFERASE 2"/>
    <property type="match status" value="1"/>
</dbReference>